<protein>
    <submittedName>
        <fullName evidence="2">Uncharacterized protein</fullName>
    </submittedName>
</protein>
<evidence type="ECO:0000313" key="2">
    <source>
        <dbReference type="EMBL" id="KAF1771559.1"/>
    </source>
</evidence>
<feature type="transmembrane region" description="Helical" evidence="1">
    <location>
        <begin position="127"/>
        <end position="148"/>
    </location>
</feature>
<dbReference type="Proteomes" id="UP000483820">
    <property type="component" value="Chromosome I"/>
</dbReference>
<dbReference type="GeneID" id="9805212"/>
<dbReference type="CTD" id="9805212"/>
<proteinExistence type="predicted"/>
<feature type="transmembrane region" description="Helical" evidence="1">
    <location>
        <begin position="168"/>
        <end position="191"/>
    </location>
</feature>
<accession>A0A6A5HUU5</accession>
<dbReference type="EMBL" id="WUAV01000001">
    <property type="protein sequence ID" value="KAF1771559.1"/>
    <property type="molecule type" value="Genomic_DNA"/>
</dbReference>
<dbReference type="AlphaFoldDB" id="A0A6A5HUU5"/>
<keyword evidence="1" id="KW-0472">Membrane</keyword>
<dbReference type="KEGG" id="crq:GCK72_003386"/>
<keyword evidence="1" id="KW-1133">Transmembrane helix</keyword>
<dbReference type="RefSeq" id="XP_053592666.1">
    <property type="nucleotide sequence ID" value="XM_053724021.1"/>
</dbReference>
<comment type="caution">
    <text evidence="2">The sequence shown here is derived from an EMBL/GenBank/DDBJ whole genome shotgun (WGS) entry which is preliminary data.</text>
</comment>
<evidence type="ECO:0000256" key="1">
    <source>
        <dbReference type="SAM" id="Phobius"/>
    </source>
</evidence>
<keyword evidence="1" id="KW-0812">Transmembrane</keyword>
<evidence type="ECO:0000313" key="3">
    <source>
        <dbReference type="Proteomes" id="UP000483820"/>
    </source>
</evidence>
<reference evidence="2 3" key="1">
    <citation type="submission" date="2019-12" db="EMBL/GenBank/DDBJ databases">
        <title>Chromosome-level assembly of the Caenorhabditis remanei genome.</title>
        <authorList>
            <person name="Teterina A.A."/>
            <person name="Willis J.H."/>
            <person name="Phillips P.C."/>
        </authorList>
    </citation>
    <scope>NUCLEOTIDE SEQUENCE [LARGE SCALE GENOMIC DNA]</scope>
    <source>
        <strain evidence="2 3">PX506</strain>
        <tissue evidence="2">Whole organism</tissue>
    </source>
</reference>
<gene>
    <name evidence="2" type="ORF">GCK72_003386</name>
</gene>
<feature type="transmembrane region" description="Helical" evidence="1">
    <location>
        <begin position="61"/>
        <end position="82"/>
    </location>
</feature>
<feature type="transmembrane region" description="Helical" evidence="1">
    <location>
        <begin position="94"/>
        <end position="115"/>
    </location>
</feature>
<sequence>MVDRVMGWLKRRSENSQVTYSRFGLPGDEVDERPPPTHIHVAHFDDDAPEFRAFFTHSTRAAAIAAGFGLSCSLFSFVMFLFEFRWDDHGRGFDFGTVVASLLFLIIGILVHWQVLMGIKKESAIHLIPAIMVYTFMIVIELIIYVLAANHMVNSTALFSYPNDKQTPTFLTLSVFYLTIVGIQTTMLLSISKARNYFEAKDIHRREVAVAEHGKRQNMAMQIVYVKDSDNIAPLRDTDGGTVVTSPPPRVILAANDDIA</sequence>
<organism evidence="2 3">
    <name type="scientific">Caenorhabditis remanei</name>
    <name type="common">Caenorhabditis vulgaris</name>
    <dbReference type="NCBI Taxonomy" id="31234"/>
    <lineage>
        <taxon>Eukaryota</taxon>
        <taxon>Metazoa</taxon>
        <taxon>Ecdysozoa</taxon>
        <taxon>Nematoda</taxon>
        <taxon>Chromadorea</taxon>
        <taxon>Rhabditida</taxon>
        <taxon>Rhabditina</taxon>
        <taxon>Rhabditomorpha</taxon>
        <taxon>Rhabditoidea</taxon>
        <taxon>Rhabditidae</taxon>
        <taxon>Peloderinae</taxon>
        <taxon>Caenorhabditis</taxon>
    </lineage>
</organism>
<name>A0A6A5HUU5_CAERE</name>